<dbReference type="PANTHER" id="PTHR11603">
    <property type="entry name" value="AAA FAMILY ATPASE"/>
    <property type="match status" value="1"/>
</dbReference>
<evidence type="ECO:0000313" key="10">
    <source>
        <dbReference type="EMBL" id="CAG8438432.1"/>
    </source>
</evidence>
<organism evidence="10 11">
    <name type="scientific">Ambispora leptoticha</name>
    <dbReference type="NCBI Taxonomy" id="144679"/>
    <lineage>
        <taxon>Eukaryota</taxon>
        <taxon>Fungi</taxon>
        <taxon>Fungi incertae sedis</taxon>
        <taxon>Mucoromycota</taxon>
        <taxon>Glomeromycotina</taxon>
        <taxon>Glomeromycetes</taxon>
        <taxon>Archaeosporales</taxon>
        <taxon>Ambisporaceae</taxon>
        <taxon>Ambispora</taxon>
    </lineage>
</organism>
<evidence type="ECO:0000256" key="9">
    <source>
        <dbReference type="SAM" id="MobiDB-lite"/>
    </source>
</evidence>
<proteinExistence type="inferred from homology"/>
<feature type="region of interest" description="Disordered" evidence="9">
    <location>
        <begin position="1"/>
        <end position="31"/>
    </location>
</feature>
<name>A0A9N8YPZ9_9GLOM</name>
<feature type="compositionally biased region" description="Polar residues" evidence="9">
    <location>
        <begin position="9"/>
        <end position="23"/>
    </location>
</feature>
<dbReference type="PANTHER" id="PTHR11603:SF132">
    <property type="entry name" value="C2H2-TYPE DOMAIN-CONTAINING PROTEIN"/>
    <property type="match status" value="1"/>
</dbReference>
<comment type="subcellular location">
    <subcellularLocation>
        <location evidence="1">Nucleus</location>
    </subcellularLocation>
</comment>
<feature type="compositionally biased region" description="Basic residues" evidence="9">
    <location>
        <begin position="147"/>
        <end position="171"/>
    </location>
</feature>
<dbReference type="GO" id="GO:0006325">
    <property type="term" value="P:chromatin organization"/>
    <property type="evidence" value="ECO:0007669"/>
    <property type="project" value="UniProtKB-KW"/>
</dbReference>
<keyword evidence="11" id="KW-1185">Reference proteome</keyword>
<evidence type="ECO:0000256" key="3">
    <source>
        <dbReference type="ARBA" id="ARBA00018504"/>
    </source>
</evidence>
<evidence type="ECO:0000256" key="7">
    <source>
        <dbReference type="ARBA" id="ARBA00023163"/>
    </source>
</evidence>
<accession>A0A9N8YPZ9</accession>
<feature type="region of interest" description="Disordered" evidence="9">
    <location>
        <begin position="127"/>
        <end position="203"/>
    </location>
</feature>
<keyword evidence="6" id="KW-0175">Coiled coil</keyword>
<protein>
    <recommendedName>
        <fullName evidence="3">Chromatin modification-related protein EAF6</fullName>
    </recommendedName>
</protein>
<evidence type="ECO:0000256" key="6">
    <source>
        <dbReference type="ARBA" id="ARBA00023054"/>
    </source>
</evidence>
<evidence type="ECO:0000256" key="2">
    <source>
        <dbReference type="ARBA" id="ARBA00010916"/>
    </source>
</evidence>
<comment type="similarity">
    <text evidence="2">Belongs to the EAF6 family.</text>
</comment>
<feature type="compositionally biased region" description="Polar residues" evidence="9">
    <location>
        <begin position="191"/>
        <end position="201"/>
    </location>
</feature>
<dbReference type="OrthoDB" id="5582146at2759"/>
<evidence type="ECO:0000313" key="11">
    <source>
        <dbReference type="Proteomes" id="UP000789508"/>
    </source>
</evidence>
<dbReference type="Proteomes" id="UP000789508">
    <property type="component" value="Unassembled WGS sequence"/>
</dbReference>
<dbReference type="GO" id="GO:0005634">
    <property type="term" value="C:nucleus"/>
    <property type="evidence" value="ECO:0007669"/>
    <property type="project" value="UniProtKB-SubCell"/>
</dbReference>
<dbReference type="AlphaFoldDB" id="A0A9N8YPZ9"/>
<comment type="caution">
    <text evidence="10">The sequence shown here is derived from an EMBL/GenBank/DDBJ whole genome shotgun (WGS) entry which is preliminary data.</text>
</comment>
<evidence type="ECO:0000256" key="1">
    <source>
        <dbReference type="ARBA" id="ARBA00004123"/>
    </source>
</evidence>
<evidence type="ECO:0000256" key="5">
    <source>
        <dbReference type="ARBA" id="ARBA00023015"/>
    </source>
</evidence>
<dbReference type="InterPro" id="IPR015418">
    <property type="entry name" value="Eaf6"/>
</dbReference>
<feature type="compositionally biased region" description="Polar residues" evidence="9">
    <location>
        <begin position="135"/>
        <end position="144"/>
    </location>
</feature>
<keyword evidence="8" id="KW-0539">Nucleus</keyword>
<dbReference type="EMBL" id="CAJVPS010000004">
    <property type="protein sequence ID" value="CAG8438432.1"/>
    <property type="molecule type" value="Genomic_DNA"/>
</dbReference>
<reference evidence="10" key="1">
    <citation type="submission" date="2021-06" db="EMBL/GenBank/DDBJ databases">
        <authorList>
            <person name="Kallberg Y."/>
            <person name="Tangrot J."/>
            <person name="Rosling A."/>
        </authorList>
    </citation>
    <scope>NUCLEOTIDE SEQUENCE</scope>
    <source>
        <strain evidence="10">FL130A</strain>
    </source>
</reference>
<dbReference type="Pfam" id="PF09340">
    <property type="entry name" value="NuA4"/>
    <property type="match status" value="1"/>
</dbReference>
<evidence type="ECO:0000256" key="4">
    <source>
        <dbReference type="ARBA" id="ARBA00022853"/>
    </source>
</evidence>
<sequence>MADTKKPADSSSKPPAQETSQPATVGLPKAVANGSNKLNKLKAIQAELDKLLIEKKKADFSLAEIEFSIYNFEGSYLKETHNGKGNLLRGFFGKVPKSALDKHNPKKFEVREEDRIFSRSSVTYEQSVAMKEAQKPNSNNSSDAHGNKSRSNLRKKRKHPGNAWSVKRKNRPREENLPTSSVGDSVGGVDESTTTTNNGRVTSKKSLKSIRTIYSTDSINNGKKDKKVTAKRRSNYSYVSTYSNASTHVTKESLSSDFTEGGVVEEPQDIVGIEHDEPVSSILVVDYNSGKGGGNEAPEKSKEQTKAIDLVERTKKVEIDKEASHKLMISQTHHHQSRRRNTLVASLTAASASSASSPLDAMRPNLSIITGSTFPRKNMHHLAPHLHPFSQFPVSPLDFTFSRKRHESISTSGQDPPSPFTGSKKLAQAAIVEGLEMNELIHAFLLEMLIKKQVTDRTTVYNLPRPFIVIALLPLSNTRYKLPSQLLDRFFISYTYEGIIGNSGSGKAVSSSNRKNNIVRYNEIEDFSKKMEKVFIHNDMQRYIRDVVIGMRTHRIVKGGITARTASDLVTLVKALAVVFQKNFVTPELVLIASEKVFSHRLIIRELGDDKSTMYGTSLHTLLKLRSQVTSGGATQTLGDVVADVLQAVRPPI</sequence>
<dbReference type="InterPro" id="IPR052041">
    <property type="entry name" value="Nucleic_acid_metab_PIN/TRAM"/>
</dbReference>
<keyword evidence="5" id="KW-0805">Transcription regulation</keyword>
<dbReference type="GO" id="GO:0000123">
    <property type="term" value="C:histone acetyltransferase complex"/>
    <property type="evidence" value="ECO:0007669"/>
    <property type="project" value="InterPro"/>
</dbReference>
<keyword evidence="4" id="KW-0156">Chromatin regulator</keyword>
<dbReference type="Gene3D" id="1.10.8.80">
    <property type="entry name" value="Magnesium chelatase subunit I, C-Terminal domain"/>
    <property type="match status" value="1"/>
</dbReference>
<evidence type="ECO:0000256" key="8">
    <source>
        <dbReference type="ARBA" id="ARBA00023242"/>
    </source>
</evidence>
<keyword evidence="7" id="KW-0804">Transcription</keyword>
<gene>
    <name evidence="10" type="ORF">ALEPTO_LOCUS95</name>
</gene>